<keyword evidence="4" id="KW-1185">Reference proteome</keyword>
<dbReference type="Proteomes" id="UP001153269">
    <property type="component" value="Unassembled WGS sequence"/>
</dbReference>
<dbReference type="GO" id="GO:0005814">
    <property type="term" value="C:centriole"/>
    <property type="evidence" value="ECO:0007669"/>
    <property type="project" value="InterPro"/>
</dbReference>
<feature type="region of interest" description="Disordered" evidence="2">
    <location>
        <begin position="651"/>
        <end position="735"/>
    </location>
</feature>
<feature type="region of interest" description="Disordered" evidence="2">
    <location>
        <begin position="304"/>
        <end position="326"/>
    </location>
</feature>
<feature type="compositionally biased region" description="Low complexity" evidence="2">
    <location>
        <begin position="184"/>
        <end position="195"/>
    </location>
</feature>
<dbReference type="AlphaFoldDB" id="A0A9N7VYH9"/>
<dbReference type="GO" id="GO:0032465">
    <property type="term" value="P:regulation of cytokinesis"/>
    <property type="evidence" value="ECO:0007669"/>
    <property type="project" value="InterPro"/>
</dbReference>
<dbReference type="PANTHER" id="PTHR13594:SF2">
    <property type="entry name" value="SI:CH73-100L22.3"/>
    <property type="match status" value="1"/>
</dbReference>
<protein>
    <recommendedName>
        <fullName evidence="5">Centriolar coiled-coil protein of 110 kDa</fullName>
    </recommendedName>
</protein>
<feature type="region of interest" description="Disordered" evidence="2">
    <location>
        <begin position="861"/>
        <end position="895"/>
    </location>
</feature>
<feature type="region of interest" description="Disordered" evidence="2">
    <location>
        <begin position="1159"/>
        <end position="1208"/>
    </location>
</feature>
<feature type="compositionally biased region" description="Basic and acidic residues" evidence="2">
    <location>
        <begin position="707"/>
        <end position="728"/>
    </location>
</feature>
<gene>
    <name evidence="3" type="ORF">PLEPLA_LOCUS45738</name>
</gene>
<dbReference type="GO" id="GO:0007099">
    <property type="term" value="P:centriole replication"/>
    <property type="evidence" value="ECO:0007669"/>
    <property type="project" value="InterPro"/>
</dbReference>
<feature type="compositionally biased region" description="Polar residues" evidence="2">
    <location>
        <begin position="908"/>
        <end position="918"/>
    </location>
</feature>
<accession>A0A9N7VYH9</accession>
<evidence type="ECO:0000256" key="1">
    <source>
        <dbReference type="SAM" id="Coils"/>
    </source>
</evidence>
<dbReference type="Pfam" id="PF16025">
    <property type="entry name" value="CaM_bind"/>
    <property type="match status" value="1"/>
</dbReference>
<feature type="region of interest" description="Disordered" evidence="2">
    <location>
        <begin position="169"/>
        <end position="201"/>
    </location>
</feature>
<name>A0A9N7VYH9_PLEPL</name>
<feature type="compositionally biased region" description="Basic and acidic residues" evidence="2">
    <location>
        <begin position="414"/>
        <end position="436"/>
    </location>
</feature>
<feature type="region of interest" description="Disordered" evidence="2">
    <location>
        <begin position="111"/>
        <end position="153"/>
    </location>
</feature>
<sequence length="1208" mass="134955">MNIMEDYDTFVQRRFSLLRRSEEEEEHSRLSSASSLIRVHGRPILPPLLLGERRAEMQKHREAAQKASAHRKLKADPRMDYVQTILHSVQLRTTPTMEELLQESEINIKSSYSQNTSGGSASQSHFFNETTKDTPSLSPPTVRKREDGLSPPQLASTVSSAFLISHVTPQGSDNESCLADQHDSQQGPQQSSPNSAIHESVSSGYVTHENVENTVFGSGMIDAGSGICGFRSSEGAYSMDGFFLQSTSNTVTKMPEIISHPPIDGEELERSGLEISLCNTFNAEQDICCNSFQDDSVTCDSLTADTSESTVSGDDVQSTGKHDPDRDHFLDRAEDLVALLEHNPELSDTLSTHCNPVAQLHTEHEPADSSVDEAKPSEKPYHTSLQALLKKSQEYRRHQRMLRNQAKNTKVQKRNQEPKTRPEEQSLSDKENEESTCKVTVTPKEKKTRMIESDFTGEITDVISESKHLTGDRNTKEITKVEEEEITLKNNKLNNTQEVLKGPEQISAIIQQQPVATKVSPVQEAFYLPTEQSNLLPGYIFQRVRKRYTIPAPHFCTSLVPSKYRVAIKNGEPVDGAEGKVVGNTFLHEDQCDELERNLGHQNRHTAVPTTVNLMVPGAYVNSSEHIDQLESNLSSLKVLISDLESTVKENLENHSQTESTTESEFSFKCVEHSEQGRNDQHAQLSQNDWDAFEDNLGGADFDSSDSEYRDLPRRQSIDNNKNSKEDTGSEPIFSDADDFSVTVLGEGDETVNSRDIRLVKTLVTERVKEKRTDREKLAVAYGLHGSSQMQQGVLSAAQRMSISDYLRNIPSEILVSCNASVLSDTSNQPVERRNEMAVEGLNSSKSPSLNQSYDVDTPSDLWLLDGSGSDSGSKSGLAGGKHMTPECGAEGQGRLAKVKRKLLMQTAEETQGRSPDTNRGGDSVVRPRSSTPRGSGVSSSAVLWCNGHGSQKKHEQLKQVHAAQIRALQHEHRRQQQELLQALAARYHLLQSVSLPCSVSASRLWDTLTFSTLSQPSSSQSEHYRHLLLAAVKGYLTRRLLRTEKVAQLVRTIRDTRQFLLAFQLQNPNRGESFRRQDLLLQERVTLQLRAALYGVHDIFFVLSAGERMQYISLDRGLTRERELRRQSEDTVQPRQLSFLSAATQKALERKRGVMFQKKGAERPRHVVKKPGHRTGISAEQPQKTKRGQFRANPLRVPKSALSARPR</sequence>
<proteinExistence type="predicted"/>
<evidence type="ECO:0000256" key="2">
    <source>
        <dbReference type="SAM" id="MobiDB-lite"/>
    </source>
</evidence>
<dbReference type="InterPro" id="IPR033207">
    <property type="entry name" value="CCP110"/>
</dbReference>
<feature type="compositionally biased region" description="Low complexity" evidence="2">
    <location>
        <begin position="924"/>
        <end position="940"/>
    </location>
</feature>
<dbReference type="GO" id="GO:0032053">
    <property type="term" value="P:ciliary basal body organization"/>
    <property type="evidence" value="ECO:0007669"/>
    <property type="project" value="TreeGrafter"/>
</dbReference>
<keyword evidence="1" id="KW-0175">Coiled coil</keyword>
<feature type="compositionally biased region" description="Basic and acidic residues" evidence="2">
    <location>
        <begin position="670"/>
        <end position="681"/>
    </location>
</feature>
<dbReference type="EMBL" id="CADEAL010004364">
    <property type="protein sequence ID" value="CAB1457910.1"/>
    <property type="molecule type" value="Genomic_DNA"/>
</dbReference>
<dbReference type="PANTHER" id="PTHR13594">
    <property type="entry name" value="CENTRIOLAR COILED-COIL PROTEIN OF 110 KDA"/>
    <property type="match status" value="1"/>
</dbReference>
<feature type="region of interest" description="Disordered" evidence="2">
    <location>
        <begin position="907"/>
        <end position="940"/>
    </location>
</feature>
<feature type="compositionally biased region" description="Low complexity" evidence="2">
    <location>
        <begin position="861"/>
        <end position="877"/>
    </location>
</feature>
<feature type="region of interest" description="Disordered" evidence="2">
    <location>
        <begin position="401"/>
        <end position="441"/>
    </location>
</feature>
<reference evidence="3" key="1">
    <citation type="submission" date="2020-03" db="EMBL/GenBank/DDBJ databases">
        <authorList>
            <person name="Weist P."/>
        </authorList>
    </citation>
    <scope>NUCLEOTIDE SEQUENCE</scope>
</reference>
<feature type="compositionally biased region" description="Polar residues" evidence="2">
    <location>
        <begin position="304"/>
        <end position="319"/>
    </location>
</feature>
<evidence type="ECO:0000313" key="4">
    <source>
        <dbReference type="Proteomes" id="UP001153269"/>
    </source>
</evidence>
<feature type="coiled-coil region" evidence="1">
    <location>
        <begin position="959"/>
        <end position="986"/>
    </location>
</feature>
<comment type="caution">
    <text evidence="3">The sequence shown here is derived from an EMBL/GenBank/DDBJ whole genome shotgun (WGS) entry which is preliminary data.</text>
</comment>
<organism evidence="3 4">
    <name type="scientific">Pleuronectes platessa</name>
    <name type="common">European plaice</name>
    <dbReference type="NCBI Taxonomy" id="8262"/>
    <lineage>
        <taxon>Eukaryota</taxon>
        <taxon>Metazoa</taxon>
        <taxon>Chordata</taxon>
        <taxon>Craniata</taxon>
        <taxon>Vertebrata</taxon>
        <taxon>Euteleostomi</taxon>
        <taxon>Actinopterygii</taxon>
        <taxon>Neopterygii</taxon>
        <taxon>Teleostei</taxon>
        <taxon>Neoteleostei</taxon>
        <taxon>Acanthomorphata</taxon>
        <taxon>Carangaria</taxon>
        <taxon>Pleuronectiformes</taxon>
        <taxon>Pleuronectoidei</taxon>
        <taxon>Pleuronectidae</taxon>
        <taxon>Pleuronectes</taxon>
    </lineage>
</organism>
<evidence type="ECO:0008006" key="5">
    <source>
        <dbReference type="Google" id="ProtNLM"/>
    </source>
</evidence>
<feature type="compositionally biased region" description="Low complexity" evidence="2">
    <location>
        <begin position="658"/>
        <end position="668"/>
    </location>
</feature>
<feature type="compositionally biased region" description="Polar residues" evidence="2">
    <location>
        <begin position="111"/>
        <end position="136"/>
    </location>
</feature>
<dbReference type="GO" id="GO:1903723">
    <property type="term" value="P:negative regulation of centriole elongation"/>
    <property type="evidence" value="ECO:0007669"/>
    <property type="project" value="TreeGrafter"/>
</dbReference>
<evidence type="ECO:0000313" key="3">
    <source>
        <dbReference type="EMBL" id="CAB1457910.1"/>
    </source>
</evidence>